<evidence type="ECO:0000313" key="9">
    <source>
        <dbReference type="Proteomes" id="UP000280444"/>
    </source>
</evidence>
<dbReference type="RefSeq" id="WP_124871570.1">
    <property type="nucleotide sequence ID" value="NZ_RQZF01000010.1"/>
</dbReference>
<dbReference type="InterPro" id="IPR000412">
    <property type="entry name" value="ABC_2_transport"/>
</dbReference>
<dbReference type="GO" id="GO:0046677">
    <property type="term" value="P:response to antibiotic"/>
    <property type="evidence" value="ECO:0007669"/>
    <property type="project" value="UniProtKB-KW"/>
</dbReference>
<protein>
    <submittedName>
        <fullName evidence="8">ABC transporter permease</fullName>
    </submittedName>
</protein>
<keyword evidence="4 6" id="KW-0472">Membrane</keyword>
<name>A0A3P1SCG2_9ACTO</name>
<evidence type="ECO:0000256" key="3">
    <source>
        <dbReference type="ARBA" id="ARBA00022989"/>
    </source>
</evidence>
<keyword evidence="9" id="KW-1185">Reference proteome</keyword>
<dbReference type="EMBL" id="RQZF01000010">
    <property type="protein sequence ID" value="RRC94739.1"/>
    <property type="molecule type" value="Genomic_DNA"/>
</dbReference>
<dbReference type="GO" id="GO:0140359">
    <property type="term" value="F:ABC-type transporter activity"/>
    <property type="evidence" value="ECO:0007669"/>
    <property type="project" value="InterPro"/>
</dbReference>
<evidence type="ECO:0000256" key="4">
    <source>
        <dbReference type="ARBA" id="ARBA00023136"/>
    </source>
</evidence>
<evidence type="ECO:0000313" key="8">
    <source>
        <dbReference type="EMBL" id="RRC94739.1"/>
    </source>
</evidence>
<dbReference type="PANTHER" id="PTHR43229">
    <property type="entry name" value="NODULATION PROTEIN J"/>
    <property type="match status" value="1"/>
</dbReference>
<dbReference type="AlphaFoldDB" id="A0A3P1SCG2"/>
<feature type="transmembrane region" description="Helical" evidence="6">
    <location>
        <begin position="247"/>
        <end position="267"/>
    </location>
</feature>
<feature type="transmembrane region" description="Helical" evidence="6">
    <location>
        <begin position="192"/>
        <end position="211"/>
    </location>
</feature>
<dbReference type="PANTHER" id="PTHR43229:SF2">
    <property type="entry name" value="NODULATION PROTEIN J"/>
    <property type="match status" value="1"/>
</dbReference>
<keyword evidence="5" id="KW-0046">Antibiotic resistance</keyword>
<dbReference type="PIRSF" id="PIRSF006648">
    <property type="entry name" value="DrrB"/>
    <property type="match status" value="1"/>
</dbReference>
<feature type="transmembrane region" description="Helical" evidence="6">
    <location>
        <begin position="128"/>
        <end position="149"/>
    </location>
</feature>
<dbReference type="Pfam" id="PF12698">
    <property type="entry name" value="ABC2_membrane_3"/>
    <property type="match status" value="1"/>
</dbReference>
<keyword evidence="3 6" id="KW-1133">Transmembrane helix</keyword>
<keyword evidence="2 6" id="KW-0812">Transmembrane</keyword>
<feature type="transmembrane region" description="Helical" evidence="6">
    <location>
        <begin position="161"/>
        <end position="185"/>
    </location>
</feature>
<sequence>MTTPLHAATASSNGKTELAPFVAPAPASPWRGFGRLTWMSLYKVLTNPYNLGFSLALPIVIYLMFGVGKDYSDTWVGHGNVASSILASMALYGVMLTSSSLGANVSLERSNGVSRLFALTPISTVAQIVARLTAAFFLSAVTILITYSIGYATGSRMEPLVWLMTGALIVVASTMASAIGLAAGFAVRTDGAFSASSMVILIGAFLSGMFLPLDQMGSFFQTIAPYAPLYGPLQLVMSPIYGAEIKAWWIVSLVAWMLFFVAIAVWGQRRDTAR</sequence>
<comment type="caution">
    <text evidence="8">The sequence shown here is derived from an EMBL/GenBank/DDBJ whole genome shotgun (WGS) entry which is preliminary data.</text>
</comment>
<reference evidence="8 9" key="1">
    <citation type="submission" date="2018-11" db="EMBL/GenBank/DDBJ databases">
        <title>Genomes From Bacteria Associated with the Canine Oral Cavity: a Test Case for Automated Genome-Based Taxonomic Assignment.</title>
        <authorList>
            <person name="Coil D.A."/>
            <person name="Jospin G."/>
            <person name="Darling A.E."/>
            <person name="Wallis C."/>
            <person name="Davis I.J."/>
            <person name="Harris S."/>
            <person name="Eisen J.A."/>
            <person name="Holcombe L.J."/>
            <person name="O'Flynn C."/>
        </authorList>
    </citation>
    <scope>NUCLEOTIDE SEQUENCE [LARGE SCALE GENOMIC DNA]</scope>
    <source>
        <strain evidence="8 9">OH770</strain>
    </source>
</reference>
<dbReference type="InterPro" id="IPR051784">
    <property type="entry name" value="Nod_factor_ABC_transporter"/>
</dbReference>
<evidence type="ECO:0000256" key="2">
    <source>
        <dbReference type="ARBA" id="ARBA00022692"/>
    </source>
</evidence>
<evidence type="ECO:0000256" key="5">
    <source>
        <dbReference type="ARBA" id="ARBA00023251"/>
    </source>
</evidence>
<proteinExistence type="predicted"/>
<accession>A0A3P1SCG2</accession>
<comment type="subcellular location">
    <subcellularLocation>
        <location evidence="1">Membrane</location>
        <topology evidence="1">Multi-pass membrane protein</topology>
    </subcellularLocation>
</comment>
<evidence type="ECO:0000259" key="7">
    <source>
        <dbReference type="Pfam" id="PF12698"/>
    </source>
</evidence>
<evidence type="ECO:0000256" key="6">
    <source>
        <dbReference type="SAM" id="Phobius"/>
    </source>
</evidence>
<dbReference type="OrthoDB" id="63188at2"/>
<dbReference type="InterPro" id="IPR013525">
    <property type="entry name" value="ABC2_TM"/>
</dbReference>
<dbReference type="Proteomes" id="UP000280444">
    <property type="component" value="Unassembled WGS sequence"/>
</dbReference>
<feature type="transmembrane region" description="Helical" evidence="6">
    <location>
        <begin position="85"/>
        <end position="107"/>
    </location>
</feature>
<dbReference type="GO" id="GO:0043190">
    <property type="term" value="C:ATP-binding cassette (ABC) transporter complex"/>
    <property type="evidence" value="ECO:0007669"/>
    <property type="project" value="InterPro"/>
</dbReference>
<feature type="transmembrane region" description="Helical" evidence="6">
    <location>
        <begin position="48"/>
        <end position="65"/>
    </location>
</feature>
<feature type="domain" description="ABC-2 type transporter transmembrane" evidence="7">
    <location>
        <begin position="81"/>
        <end position="266"/>
    </location>
</feature>
<gene>
    <name evidence="8" type="ORF">EII11_08545</name>
</gene>
<organism evidence="8 9">
    <name type="scientific">Schaalia canis</name>
    <dbReference type="NCBI Taxonomy" id="100469"/>
    <lineage>
        <taxon>Bacteria</taxon>
        <taxon>Bacillati</taxon>
        <taxon>Actinomycetota</taxon>
        <taxon>Actinomycetes</taxon>
        <taxon>Actinomycetales</taxon>
        <taxon>Actinomycetaceae</taxon>
        <taxon>Schaalia</taxon>
    </lineage>
</organism>
<evidence type="ECO:0000256" key="1">
    <source>
        <dbReference type="ARBA" id="ARBA00004141"/>
    </source>
</evidence>